<protein>
    <submittedName>
        <fullName evidence="2">Uncharacterized protein</fullName>
    </submittedName>
</protein>
<evidence type="ECO:0000313" key="2">
    <source>
        <dbReference type="EMBL" id="CAD2180525.1"/>
    </source>
</evidence>
<gene>
    <name evidence="2" type="ORF">MENT_LOCUS32603</name>
</gene>
<dbReference type="AlphaFoldDB" id="A0A6V7W015"/>
<reference evidence="2 3" key="1">
    <citation type="submission" date="2020-08" db="EMBL/GenBank/DDBJ databases">
        <authorList>
            <person name="Koutsovoulos G."/>
            <person name="Danchin GJ E."/>
        </authorList>
    </citation>
    <scope>NUCLEOTIDE SEQUENCE [LARGE SCALE GENOMIC DNA]</scope>
</reference>
<dbReference type="EMBL" id="CAJEWN010000372">
    <property type="protein sequence ID" value="CAD2180525.1"/>
    <property type="molecule type" value="Genomic_DNA"/>
</dbReference>
<evidence type="ECO:0000256" key="1">
    <source>
        <dbReference type="SAM" id="MobiDB-lite"/>
    </source>
</evidence>
<sequence>MSPPTRTIEDVYNEIVAVRTSVTQIRTDVDAIIQSVRRVEKRNLEFAADLETLGHSVHHLSGRVQALELNRDEENQPPVVRPAGNVQGENGGGGFNLNNDDNLGGHNGGGLN</sequence>
<organism evidence="2 3">
    <name type="scientific">Meloidogyne enterolobii</name>
    <name type="common">Root-knot nematode worm</name>
    <name type="synonym">Meloidogyne mayaguensis</name>
    <dbReference type="NCBI Taxonomy" id="390850"/>
    <lineage>
        <taxon>Eukaryota</taxon>
        <taxon>Metazoa</taxon>
        <taxon>Ecdysozoa</taxon>
        <taxon>Nematoda</taxon>
        <taxon>Chromadorea</taxon>
        <taxon>Rhabditida</taxon>
        <taxon>Tylenchina</taxon>
        <taxon>Tylenchomorpha</taxon>
        <taxon>Tylenchoidea</taxon>
        <taxon>Meloidogynidae</taxon>
        <taxon>Meloidogyninae</taxon>
        <taxon>Meloidogyne</taxon>
    </lineage>
</organism>
<feature type="region of interest" description="Disordered" evidence="1">
    <location>
        <begin position="70"/>
        <end position="112"/>
    </location>
</feature>
<accession>A0A6V7W015</accession>
<dbReference type="Proteomes" id="UP000580250">
    <property type="component" value="Unassembled WGS sequence"/>
</dbReference>
<comment type="caution">
    <text evidence="2">The sequence shown here is derived from an EMBL/GenBank/DDBJ whole genome shotgun (WGS) entry which is preliminary data.</text>
</comment>
<name>A0A6V7W015_MELEN</name>
<proteinExistence type="predicted"/>
<evidence type="ECO:0000313" key="3">
    <source>
        <dbReference type="Proteomes" id="UP000580250"/>
    </source>
</evidence>